<evidence type="ECO:0000256" key="1">
    <source>
        <dbReference type="SAM" id="MobiDB-lite"/>
    </source>
</evidence>
<feature type="compositionally biased region" description="Basic and acidic residues" evidence="1">
    <location>
        <begin position="12"/>
        <end position="26"/>
    </location>
</feature>
<feature type="region of interest" description="Disordered" evidence="1">
    <location>
        <begin position="1"/>
        <end position="126"/>
    </location>
</feature>
<reference evidence="2 3" key="1">
    <citation type="journal article" date="2023" name="Mol. Biol. Evol.">
        <title>Genomics of Secondarily Temperate Adaptation in the Only Non-Antarctic Icefish.</title>
        <authorList>
            <person name="Rivera-Colon A.G."/>
            <person name="Rayamajhi N."/>
            <person name="Minhas B.F."/>
            <person name="Madrigal G."/>
            <person name="Bilyk K.T."/>
            <person name="Yoon V."/>
            <person name="Hune M."/>
            <person name="Gregory S."/>
            <person name="Cheng C.H.C."/>
            <person name="Catchen J.M."/>
        </authorList>
    </citation>
    <scope>NUCLEOTIDE SEQUENCE [LARGE SCALE GENOMIC DNA]</scope>
    <source>
        <tissue evidence="2">White muscle</tissue>
    </source>
</reference>
<organism evidence="2 3">
    <name type="scientific">Champsocephalus gunnari</name>
    <name type="common">Mackerel icefish</name>
    <dbReference type="NCBI Taxonomy" id="52237"/>
    <lineage>
        <taxon>Eukaryota</taxon>
        <taxon>Metazoa</taxon>
        <taxon>Chordata</taxon>
        <taxon>Craniata</taxon>
        <taxon>Vertebrata</taxon>
        <taxon>Euteleostomi</taxon>
        <taxon>Actinopterygii</taxon>
        <taxon>Neopterygii</taxon>
        <taxon>Teleostei</taxon>
        <taxon>Neoteleostei</taxon>
        <taxon>Acanthomorphata</taxon>
        <taxon>Eupercaria</taxon>
        <taxon>Perciformes</taxon>
        <taxon>Notothenioidei</taxon>
        <taxon>Channichthyidae</taxon>
        <taxon>Champsocephalus</taxon>
    </lineage>
</organism>
<comment type="caution">
    <text evidence="2">The sequence shown here is derived from an EMBL/GenBank/DDBJ whole genome shotgun (WGS) entry which is preliminary data.</text>
</comment>
<dbReference type="EMBL" id="JAURVH010001524">
    <property type="protein sequence ID" value="KAK5919941.1"/>
    <property type="molecule type" value="Genomic_DNA"/>
</dbReference>
<feature type="compositionally biased region" description="Low complexity" evidence="1">
    <location>
        <begin position="106"/>
        <end position="124"/>
    </location>
</feature>
<sequence length="155" mass="17161">MQRSIASFFQPKGKDVQKKTSNEAVKKPSKSPLKVQNGVQEADSRVKKLVKRSRQILDSDDDDEEAPVVKEPAATIGDKEAPAKPEKKDDVFKAVPTPMSPPPAPATSKTPATPTTPMTSMTPVTPDPCDPYDPGYFYFTWDPQHPKLHLSFWAR</sequence>
<name>A0AAN8HL73_CHAGU</name>
<dbReference type="Proteomes" id="UP001331515">
    <property type="component" value="Unassembled WGS sequence"/>
</dbReference>
<proteinExistence type="predicted"/>
<protein>
    <submittedName>
        <fullName evidence="2">Uncharacterized protein</fullName>
    </submittedName>
</protein>
<keyword evidence="3" id="KW-1185">Reference proteome</keyword>
<feature type="compositionally biased region" description="Basic and acidic residues" evidence="1">
    <location>
        <begin position="77"/>
        <end position="92"/>
    </location>
</feature>
<accession>A0AAN8HL73</accession>
<evidence type="ECO:0000313" key="3">
    <source>
        <dbReference type="Proteomes" id="UP001331515"/>
    </source>
</evidence>
<dbReference type="AlphaFoldDB" id="A0AAN8HL73"/>
<evidence type="ECO:0000313" key="2">
    <source>
        <dbReference type="EMBL" id="KAK5919941.1"/>
    </source>
</evidence>
<gene>
    <name evidence="2" type="ORF">CgunFtcFv8_023795</name>
</gene>